<dbReference type="SMART" id="SM00354">
    <property type="entry name" value="HTH_LACI"/>
    <property type="match status" value="1"/>
</dbReference>
<dbReference type="SUPFAM" id="SSF53822">
    <property type="entry name" value="Periplasmic binding protein-like I"/>
    <property type="match status" value="1"/>
</dbReference>
<protein>
    <submittedName>
        <fullName evidence="5">LacI family DNA-binding transcriptional regulator</fullName>
    </submittedName>
</protein>
<proteinExistence type="predicted"/>
<dbReference type="InterPro" id="IPR046335">
    <property type="entry name" value="LacI/GalR-like_sensor"/>
</dbReference>
<evidence type="ECO:0000259" key="4">
    <source>
        <dbReference type="PROSITE" id="PS50932"/>
    </source>
</evidence>
<feature type="domain" description="HTH lacI-type" evidence="4">
    <location>
        <begin position="10"/>
        <end position="65"/>
    </location>
</feature>
<dbReference type="SUPFAM" id="SSF47413">
    <property type="entry name" value="lambda repressor-like DNA-binding domains"/>
    <property type="match status" value="1"/>
</dbReference>
<dbReference type="PANTHER" id="PTHR30146:SF109">
    <property type="entry name" value="HTH-TYPE TRANSCRIPTIONAL REGULATOR GALS"/>
    <property type="match status" value="1"/>
</dbReference>
<dbReference type="PROSITE" id="PS50932">
    <property type="entry name" value="HTH_LACI_2"/>
    <property type="match status" value="1"/>
</dbReference>
<keyword evidence="6" id="KW-1185">Reference proteome</keyword>
<comment type="caution">
    <text evidence="5">The sequence shown here is derived from an EMBL/GenBank/DDBJ whole genome shotgun (WGS) entry which is preliminary data.</text>
</comment>
<dbReference type="InterPro" id="IPR010982">
    <property type="entry name" value="Lambda_DNA-bd_dom_sf"/>
</dbReference>
<gene>
    <name evidence="5" type="ORF">GCM10022236_02450</name>
</gene>
<dbReference type="GO" id="GO:0003677">
    <property type="term" value="F:DNA binding"/>
    <property type="evidence" value="ECO:0007669"/>
    <property type="project" value="UniProtKB-KW"/>
</dbReference>
<evidence type="ECO:0000256" key="2">
    <source>
        <dbReference type="ARBA" id="ARBA00023125"/>
    </source>
</evidence>
<evidence type="ECO:0000313" key="6">
    <source>
        <dbReference type="Proteomes" id="UP001501490"/>
    </source>
</evidence>
<dbReference type="CDD" id="cd06267">
    <property type="entry name" value="PBP1_LacI_sugar_binding-like"/>
    <property type="match status" value="1"/>
</dbReference>
<reference evidence="6" key="1">
    <citation type="journal article" date="2019" name="Int. J. Syst. Evol. Microbiol.">
        <title>The Global Catalogue of Microorganisms (GCM) 10K type strain sequencing project: providing services to taxonomists for standard genome sequencing and annotation.</title>
        <authorList>
            <consortium name="The Broad Institute Genomics Platform"/>
            <consortium name="The Broad Institute Genome Sequencing Center for Infectious Disease"/>
            <person name="Wu L."/>
            <person name="Ma J."/>
        </authorList>
    </citation>
    <scope>NUCLEOTIDE SEQUENCE [LARGE SCALE GENOMIC DNA]</scope>
    <source>
        <strain evidence="6">JCM 16929</strain>
    </source>
</reference>
<name>A0ABP6ZBE5_9ACTN</name>
<keyword evidence="3" id="KW-0804">Transcription</keyword>
<dbReference type="Gene3D" id="3.40.50.2300">
    <property type="match status" value="2"/>
</dbReference>
<evidence type="ECO:0000256" key="1">
    <source>
        <dbReference type="ARBA" id="ARBA00023015"/>
    </source>
</evidence>
<accession>A0ABP6ZBE5</accession>
<dbReference type="InterPro" id="IPR028082">
    <property type="entry name" value="Peripla_BP_I"/>
</dbReference>
<evidence type="ECO:0000313" key="5">
    <source>
        <dbReference type="EMBL" id="GAA3604196.1"/>
    </source>
</evidence>
<dbReference type="RefSeq" id="WP_344801233.1">
    <property type="nucleotide sequence ID" value="NZ_BAABAB010000002.1"/>
</dbReference>
<organism evidence="5 6">
    <name type="scientific">Microlunatus ginsengisoli</name>
    <dbReference type="NCBI Taxonomy" id="363863"/>
    <lineage>
        <taxon>Bacteria</taxon>
        <taxon>Bacillati</taxon>
        <taxon>Actinomycetota</taxon>
        <taxon>Actinomycetes</taxon>
        <taxon>Propionibacteriales</taxon>
        <taxon>Propionibacteriaceae</taxon>
        <taxon>Microlunatus</taxon>
    </lineage>
</organism>
<sequence>MSDRPPPKVVTRADVARLAGVSTAVVSYVVNGGPRPVAPHTATRVRDAIAILGYRPNLTARALKLGTSGVLGLLVPDSSNPFYAELGLEIERATSAKGLALLLASSNSDRSLESRLIGDLAGRQLDGLVVAGTAGPPIPGVGRVPRVSTPIVYLDTPVPVPGYTTLSSNAQQGATLLTEHLRQVHGHKSVALLMGTHSQPWRDGRELGWQLAARNGNAADPPIIRVPFTREGGYEGGLQLLTVAAKKRARAVLASSDLQAVGLLRAAHELGIRVPEDLAIVAYDGTEESEYSWPPLTCARQRVRDIAETAVQVIVDQAEPSHQTFDIDLVIRRSCGCTPTS</sequence>
<keyword evidence="1" id="KW-0805">Transcription regulation</keyword>
<dbReference type="Gene3D" id="1.10.260.40">
    <property type="entry name" value="lambda repressor-like DNA-binding domains"/>
    <property type="match status" value="1"/>
</dbReference>
<dbReference type="EMBL" id="BAABAB010000002">
    <property type="protein sequence ID" value="GAA3604196.1"/>
    <property type="molecule type" value="Genomic_DNA"/>
</dbReference>
<keyword evidence="2 5" id="KW-0238">DNA-binding</keyword>
<dbReference type="Proteomes" id="UP001501490">
    <property type="component" value="Unassembled WGS sequence"/>
</dbReference>
<dbReference type="PANTHER" id="PTHR30146">
    <property type="entry name" value="LACI-RELATED TRANSCRIPTIONAL REPRESSOR"/>
    <property type="match status" value="1"/>
</dbReference>
<dbReference type="InterPro" id="IPR000843">
    <property type="entry name" value="HTH_LacI"/>
</dbReference>
<dbReference type="Pfam" id="PF13377">
    <property type="entry name" value="Peripla_BP_3"/>
    <property type="match status" value="1"/>
</dbReference>
<dbReference type="CDD" id="cd01392">
    <property type="entry name" value="HTH_LacI"/>
    <property type="match status" value="1"/>
</dbReference>
<dbReference type="Pfam" id="PF00356">
    <property type="entry name" value="LacI"/>
    <property type="match status" value="1"/>
</dbReference>
<evidence type="ECO:0000256" key="3">
    <source>
        <dbReference type="ARBA" id="ARBA00023163"/>
    </source>
</evidence>